<dbReference type="InterPro" id="IPR052448">
    <property type="entry name" value="DnaJ_C16_autophagy_reg"/>
</dbReference>
<dbReference type="Proteomes" id="UP000001514">
    <property type="component" value="Unassembled WGS sequence"/>
</dbReference>
<dbReference type="KEGG" id="smo:SELMODRAFT_427829"/>
<dbReference type="InParanoid" id="D8T0U6"/>
<name>D8T0U6_SELML</name>
<dbReference type="Gramene" id="EFJ09692">
    <property type="protein sequence ID" value="EFJ09692"/>
    <property type="gene ID" value="SELMODRAFT_427829"/>
</dbReference>
<dbReference type="EMBL" id="GL377660">
    <property type="protein sequence ID" value="EFJ09692.1"/>
    <property type="molecule type" value="Genomic_DNA"/>
</dbReference>
<accession>D8T0U6</accession>
<organism evidence="2">
    <name type="scientific">Selaginella moellendorffii</name>
    <name type="common">Spikemoss</name>
    <dbReference type="NCBI Taxonomy" id="88036"/>
    <lineage>
        <taxon>Eukaryota</taxon>
        <taxon>Viridiplantae</taxon>
        <taxon>Streptophyta</taxon>
        <taxon>Embryophyta</taxon>
        <taxon>Tracheophyta</taxon>
        <taxon>Lycopodiopsida</taxon>
        <taxon>Selaginellales</taxon>
        <taxon>Selaginellaceae</taxon>
        <taxon>Selaginella</taxon>
    </lineage>
</organism>
<dbReference type="PANTHER" id="PTHR44303">
    <property type="entry name" value="DNAJ HOMOLOG SUBFAMILY C MEMBER 16"/>
    <property type="match status" value="1"/>
</dbReference>
<protein>
    <submittedName>
        <fullName evidence="1">Uncharacterized protein</fullName>
    </submittedName>
</protein>
<dbReference type="HOGENOM" id="CLU_1484437_0_0_1"/>
<reference evidence="1 2" key="1">
    <citation type="journal article" date="2011" name="Science">
        <title>The Selaginella genome identifies genetic changes associated with the evolution of vascular plants.</title>
        <authorList>
            <person name="Banks J.A."/>
            <person name="Nishiyama T."/>
            <person name="Hasebe M."/>
            <person name="Bowman J.L."/>
            <person name="Gribskov M."/>
            <person name="dePamphilis C."/>
            <person name="Albert V.A."/>
            <person name="Aono N."/>
            <person name="Aoyama T."/>
            <person name="Ambrose B.A."/>
            <person name="Ashton N.W."/>
            <person name="Axtell M.J."/>
            <person name="Barker E."/>
            <person name="Barker M.S."/>
            <person name="Bennetzen J.L."/>
            <person name="Bonawitz N.D."/>
            <person name="Chapple C."/>
            <person name="Cheng C."/>
            <person name="Correa L.G."/>
            <person name="Dacre M."/>
            <person name="DeBarry J."/>
            <person name="Dreyer I."/>
            <person name="Elias M."/>
            <person name="Engstrom E.M."/>
            <person name="Estelle M."/>
            <person name="Feng L."/>
            <person name="Finet C."/>
            <person name="Floyd S.K."/>
            <person name="Frommer W.B."/>
            <person name="Fujita T."/>
            <person name="Gramzow L."/>
            <person name="Gutensohn M."/>
            <person name="Harholt J."/>
            <person name="Hattori M."/>
            <person name="Heyl A."/>
            <person name="Hirai T."/>
            <person name="Hiwatashi Y."/>
            <person name="Ishikawa M."/>
            <person name="Iwata M."/>
            <person name="Karol K.G."/>
            <person name="Koehler B."/>
            <person name="Kolukisaoglu U."/>
            <person name="Kubo M."/>
            <person name="Kurata T."/>
            <person name="Lalonde S."/>
            <person name="Li K."/>
            <person name="Li Y."/>
            <person name="Litt A."/>
            <person name="Lyons E."/>
            <person name="Manning G."/>
            <person name="Maruyama T."/>
            <person name="Michael T.P."/>
            <person name="Mikami K."/>
            <person name="Miyazaki S."/>
            <person name="Morinaga S."/>
            <person name="Murata T."/>
            <person name="Mueller-Roeber B."/>
            <person name="Nelson D.R."/>
            <person name="Obara M."/>
            <person name="Oguri Y."/>
            <person name="Olmstead R.G."/>
            <person name="Onodera N."/>
            <person name="Petersen B.L."/>
            <person name="Pils B."/>
            <person name="Prigge M."/>
            <person name="Rensing S.A."/>
            <person name="Riano-Pachon D.M."/>
            <person name="Roberts A.W."/>
            <person name="Sato Y."/>
            <person name="Scheller H.V."/>
            <person name="Schulz B."/>
            <person name="Schulz C."/>
            <person name="Shakirov E.V."/>
            <person name="Shibagaki N."/>
            <person name="Shinohara N."/>
            <person name="Shippen D.E."/>
            <person name="Soerensen I."/>
            <person name="Sotooka R."/>
            <person name="Sugimoto N."/>
            <person name="Sugita M."/>
            <person name="Sumikawa N."/>
            <person name="Tanurdzic M."/>
            <person name="Theissen G."/>
            <person name="Ulvskov P."/>
            <person name="Wakazuki S."/>
            <person name="Weng J.K."/>
            <person name="Willats W.W."/>
            <person name="Wipf D."/>
            <person name="Wolf P.G."/>
            <person name="Yang L."/>
            <person name="Zimmer A.D."/>
            <person name="Zhu Q."/>
            <person name="Mitros T."/>
            <person name="Hellsten U."/>
            <person name="Loque D."/>
            <person name="Otillar R."/>
            <person name="Salamov A."/>
            <person name="Schmutz J."/>
            <person name="Shapiro H."/>
            <person name="Lindquist E."/>
            <person name="Lucas S."/>
            <person name="Rokhsar D."/>
            <person name="Grigoriev I.V."/>
        </authorList>
    </citation>
    <scope>NUCLEOTIDE SEQUENCE [LARGE SCALE GENOMIC DNA]</scope>
</reference>
<keyword evidence="2" id="KW-1185">Reference proteome</keyword>
<gene>
    <name evidence="1" type="ORF">SELMODRAFT_427829</name>
</gene>
<dbReference type="AlphaFoldDB" id="D8T0U6"/>
<evidence type="ECO:0000313" key="1">
    <source>
        <dbReference type="EMBL" id="EFJ09692.1"/>
    </source>
</evidence>
<dbReference type="STRING" id="88036.D8T0U6"/>
<dbReference type="PANTHER" id="PTHR44303:SF2">
    <property type="entry name" value="DNAJ HOMOLOG SUBFAMILY C MEMBER 16"/>
    <property type="match status" value="1"/>
</dbReference>
<evidence type="ECO:0000313" key="2">
    <source>
        <dbReference type="Proteomes" id="UP000001514"/>
    </source>
</evidence>
<proteinExistence type="predicted"/>
<sequence>METVEEHKVHAGKDVETWYYVVVAGRPCFLLDQLHSTMRIVQDELVSKDIDSHNFAAATAYKDKRLSLSWLDGEMQTAEAEPRAKRGKDFFMIHFRRDPNHQKPVVKRINTWWHLDDEEQDLASMLIYSDANEISENTKSVPALIPEEQAVSMLSSTRNAVSGMRSLIDKVNSLVVDLMDFQ</sequence>